<evidence type="ECO:0000256" key="9">
    <source>
        <dbReference type="PROSITE-ProRule" id="PRU10141"/>
    </source>
</evidence>
<dbReference type="CDD" id="cd16383">
    <property type="entry name" value="GUN4"/>
    <property type="match status" value="1"/>
</dbReference>
<dbReference type="InterPro" id="IPR000719">
    <property type="entry name" value="Prot_kinase_dom"/>
</dbReference>
<dbReference type="PROSITE" id="PS50011">
    <property type="entry name" value="PROTEIN_KINASE_DOM"/>
    <property type="match status" value="1"/>
</dbReference>
<dbReference type="InterPro" id="IPR017441">
    <property type="entry name" value="Protein_kinase_ATP_BS"/>
</dbReference>
<evidence type="ECO:0000256" key="4">
    <source>
        <dbReference type="ARBA" id="ARBA00022741"/>
    </source>
</evidence>
<evidence type="ECO:0000313" key="11">
    <source>
        <dbReference type="EMBL" id="GCE92013.1"/>
    </source>
</evidence>
<dbReference type="Pfam" id="PF00069">
    <property type="entry name" value="Pkinase"/>
    <property type="match status" value="1"/>
</dbReference>
<accession>A0A5M3SY62</accession>
<evidence type="ECO:0000256" key="5">
    <source>
        <dbReference type="ARBA" id="ARBA00022777"/>
    </source>
</evidence>
<keyword evidence="4 9" id="KW-0547">Nucleotide-binding</keyword>
<protein>
    <recommendedName>
        <fullName evidence="1">non-specific serine/threonine protein kinase</fullName>
        <ecNumber evidence="1">2.7.11.1</ecNumber>
    </recommendedName>
</protein>
<keyword evidence="12" id="KW-1185">Reference proteome</keyword>
<keyword evidence="6 9" id="KW-0067">ATP-binding</keyword>
<dbReference type="EMBL" id="BIMW01000001">
    <property type="protein sequence ID" value="GCE92013.1"/>
    <property type="molecule type" value="Genomic_DNA"/>
</dbReference>
<keyword evidence="3" id="KW-0808">Transferase</keyword>
<dbReference type="PANTHER" id="PTHR24363">
    <property type="entry name" value="SERINE/THREONINE PROTEIN KINASE"/>
    <property type="match status" value="1"/>
</dbReference>
<organism evidence="11 12">
    <name type="scientific">Limnospira platensis NIES-46</name>
    <dbReference type="NCBI Taxonomy" id="1236695"/>
    <lineage>
        <taxon>Bacteria</taxon>
        <taxon>Bacillati</taxon>
        <taxon>Cyanobacteriota</taxon>
        <taxon>Cyanophyceae</taxon>
        <taxon>Oscillatoriophycideae</taxon>
        <taxon>Oscillatoriales</taxon>
        <taxon>Sirenicapillariaceae</taxon>
        <taxon>Limnospira</taxon>
    </lineage>
</organism>
<evidence type="ECO:0000256" key="7">
    <source>
        <dbReference type="ARBA" id="ARBA00047899"/>
    </source>
</evidence>
<dbReference type="GO" id="GO:0004674">
    <property type="term" value="F:protein serine/threonine kinase activity"/>
    <property type="evidence" value="ECO:0007669"/>
    <property type="project" value="UniProtKB-KW"/>
</dbReference>
<evidence type="ECO:0000256" key="3">
    <source>
        <dbReference type="ARBA" id="ARBA00022679"/>
    </source>
</evidence>
<evidence type="ECO:0000313" key="12">
    <source>
        <dbReference type="Proteomes" id="UP000326169"/>
    </source>
</evidence>
<comment type="caution">
    <text evidence="11">The sequence shown here is derived from an EMBL/GenBank/DDBJ whole genome shotgun (WGS) entry which is preliminary data.</text>
</comment>
<keyword evidence="5 11" id="KW-0418">Kinase</keyword>
<keyword evidence="2 11" id="KW-0723">Serine/threonine-protein kinase</keyword>
<gene>
    <name evidence="11" type="ORF">NIES46_00470</name>
</gene>
<dbReference type="Gene3D" id="1.10.510.10">
    <property type="entry name" value="Transferase(Phosphotransferase) domain 1"/>
    <property type="match status" value="1"/>
</dbReference>
<dbReference type="RefSeq" id="WP_014276313.1">
    <property type="nucleotide sequence ID" value="NZ_BIMW01000001.1"/>
</dbReference>
<dbReference type="InterPro" id="IPR008629">
    <property type="entry name" value="GUN4-like"/>
</dbReference>
<dbReference type="Gene3D" id="1.10.10.1770">
    <property type="entry name" value="Gun4-like"/>
    <property type="match status" value="1"/>
</dbReference>
<feature type="binding site" evidence="9">
    <location>
        <position position="64"/>
    </location>
    <ligand>
        <name>ATP</name>
        <dbReference type="ChEBI" id="CHEBI:30616"/>
    </ligand>
</feature>
<name>A0A5M3SY62_LIMPL</name>
<sequence>MSQCLNPDCLANNPPDSKFCQRCGAKLLLKERYRAIAIIGQGGFGRTFKAVDEDKPSKPICVIKQFFPQGVGTQGVAKAKQLFELEAVRLDDLGHHPQIPELYAYFTQDNRQYLVQEYIPGKTLLNELTTQGKFSQQQVINLLGSLLPLLDFIHGKQVIHRDIKPDNIIRRHPDHQLILVDFGAAKFATAKALTSPGTSIGSSGYAAPEQTLGQANFSSDIYSLGVTCLYLLTQVQPWQLYNVHDGEWNWRKYLGDRLNSRLADLLDKMVMTSSNKRYQCAQEVREDMKSWLSPSTDYSFLEKLLKSGRWRDADRETTTLILAVANRESQGSLDIESLGKLPCDIFRTIDQLWCQYSNGRFGFSVQYRIWKEIGGSTNADIETYNLFGERVGWRRPNDWLWYNNLVFEIDKAPPGHLPSGRVGDIAIASRLMGKLGGFGLARILAIMAKLEECGIG</sequence>
<dbReference type="GeneID" id="301681031"/>
<evidence type="ECO:0000256" key="2">
    <source>
        <dbReference type="ARBA" id="ARBA00022527"/>
    </source>
</evidence>
<evidence type="ECO:0000256" key="8">
    <source>
        <dbReference type="ARBA" id="ARBA00048679"/>
    </source>
</evidence>
<dbReference type="SUPFAM" id="SSF140869">
    <property type="entry name" value="GUN4-like"/>
    <property type="match status" value="1"/>
</dbReference>
<comment type="catalytic activity">
    <reaction evidence="8">
        <text>L-seryl-[protein] + ATP = O-phospho-L-seryl-[protein] + ADP + H(+)</text>
        <dbReference type="Rhea" id="RHEA:17989"/>
        <dbReference type="Rhea" id="RHEA-COMP:9863"/>
        <dbReference type="Rhea" id="RHEA-COMP:11604"/>
        <dbReference type="ChEBI" id="CHEBI:15378"/>
        <dbReference type="ChEBI" id="CHEBI:29999"/>
        <dbReference type="ChEBI" id="CHEBI:30616"/>
        <dbReference type="ChEBI" id="CHEBI:83421"/>
        <dbReference type="ChEBI" id="CHEBI:456216"/>
        <dbReference type="EC" id="2.7.11.1"/>
    </reaction>
</comment>
<comment type="catalytic activity">
    <reaction evidence="7">
        <text>L-threonyl-[protein] + ATP = O-phospho-L-threonyl-[protein] + ADP + H(+)</text>
        <dbReference type="Rhea" id="RHEA:46608"/>
        <dbReference type="Rhea" id="RHEA-COMP:11060"/>
        <dbReference type="Rhea" id="RHEA-COMP:11605"/>
        <dbReference type="ChEBI" id="CHEBI:15378"/>
        <dbReference type="ChEBI" id="CHEBI:30013"/>
        <dbReference type="ChEBI" id="CHEBI:30616"/>
        <dbReference type="ChEBI" id="CHEBI:61977"/>
        <dbReference type="ChEBI" id="CHEBI:456216"/>
        <dbReference type="EC" id="2.7.11.1"/>
    </reaction>
</comment>
<dbReference type="EC" id="2.7.11.1" evidence="1"/>
<reference evidence="11 12" key="1">
    <citation type="journal article" date="2019" name="J Genomics">
        <title>The Draft Genome of a Hydrogen-producing Cyanobacterium, Arthrospira platensis NIES-46.</title>
        <authorList>
            <person name="Suzuki S."/>
            <person name="Yamaguchi H."/>
            <person name="Kawachi M."/>
        </authorList>
    </citation>
    <scope>NUCLEOTIDE SEQUENCE [LARGE SCALE GENOMIC DNA]</scope>
    <source>
        <strain evidence="11 12">NIES-46</strain>
    </source>
</reference>
<proteinExistence type="predicted"/>
<dbReference type="PROSITE" id="PS00107">
    <property type="entry name" value="PROTEIN_KINASE_ATP"/>
    <property type="match status" value="1"/>
</dbReference>
<dbReference type="PANTHER" id="PTHR24363:SF0">
    <property type="entry name" value="SERINE_THREONINE KINASE LIKE DOMAIN CONTAINING 1"/>
    <property type="match status" value="1"/>
</dbReference>
<dbReference type="InterPro" id="IPR037215">
    <property type="entry name" value="GUN4-like_sf"/>
</dbReference>
<dbReference type="Proteomes" id="UP000326169">
    <property type="component" value="Unassembled WGS sequence"/>
</dbReference>
<evidence type="ECO:0000259" key="10">
    <source>
        <dbReference type="PROSITE" id="PS50011"/>
    </source>
</evidence>
<dbReference type="SMART" id="SM00220">
    <property type="entry name" value="S_TKc"/>
    <property type="match status" value="1"/>
</dbReference>
<dbReference type="Pfam" id="PF05419">
    <property type="entry name" value="GUN4"/>
    <property type="match status" value="1"/>
</dbReference>
<dbReference type="SUPFAM" id="SSF56112">
    <property type="entry name" value="Protein kinase-like (PK-like)"/>
    <property type="match status" value="1"/>
</dbReference>
<evidence type="ECO:0000256" key="1">
    <source>
        <dbReference type="ARBA" id="ARBA00012513"/>
    </source>
</evidence>
<feature type="domain" description="Protein kinase" evidence="10">
    <location>
        <begin position="33"/>
        <end position="292"/>
    </location>
</feature>
<dbReference type="NCBIfam" id="NF045510">
    <property type="entry name" value="4Cys_prefix_kin"/>
    <property type="match status" value="1"/>
</dbReference>
<dbReference type="InterPro" id="IPR011009">
    <property type="entry name" value="Kinase-like_dom_sf"/>
</dbReference>
<evidence type="ECO:0000256" key="6">
    <source>
        <dbReference type="ARBA" id="ARBA00022840"/>
    </source>
</evidence>
<dbReference type="CDD" id="cd14014">
    <property type="entry name" value="STKc_PknB_like"/>
    <property type="match status" value="1"/>
</dbReference>